<dbReference type="PROSITE" id="PS50011">
    <property type="entry name" value="PROTEIN_KINASE_DOM"/>
    <property type="match status" value="1"/>
</dbReference>
<dbReference type="PROSITE" id="PS00108">
    <property type="entry name" value="PROTEIN_KINASE_ST"/>
    <property type="match status" value="1"/>
</dbReference>
<keyword evidence="5" id="KW-0067">ATP-binding</keyword>
<dbReference type="Gene3D" id="1.10.510.10">
    <property type="entry name" value="Transferase(Phosphotransferase) domain 1"/>
    <property type="match status" value="1"/>
</dbReference>
<keyword evidence="1" id="KW-0723">Serine/threonine-protein kinase</keyword>
<dbReference type="InterPro" id="IPR011009">
    <property type="entry name" value="Kinase-like_dom_sf"/>
</dbReference>
<keyword evidence="2" id="KW-0808">Transferase</keyword>
<protein>
    <recommendedName>
        <fullName evidence="6">Protein kinase domain-containing protein</fullName>
    </recommendedName>
</protein>
<evidence type="ECO:0000256" key="2">
    <source>
        <dbReference type="ARBA" id="ARBA00022679"/>
    </source>
</evidence>
<dbReference type="Proteomes" id="UP001470230">
    <property type="component" value="Unassembled WGS sequence"/>
</dbReference>
<evidence type="ECO:0000256" key="1">
    <source>
        <dbReference type="ARBA" id="ARBA00022527"/>
    </source>
</evidence>
<dbReference type="EMBL" id="JAPFFF010000003">
    <property type="protein sequence ID" value="KAK8895211.1"/>
    <property type="molecule type" value="Genomic_DNA"/>
</dbReference>
<dbReference type="SUPFAM" id="SSF56112">
    <property type="entry name" value="Protein kinase-like (PK-like)"/>
    <property type="match status" value="1"/>
</dbReference>
<dbReference type="Pfam" id="PF00069">
    <property type="entry name" value="Pkinase"/>
    <property type="match status" value="1"/>
</dbReference>
<feature type="domain" description="Protein kinase" evidence="6">
    <location>
        <begin position="62"/>
        <end position="372"/>
    </location>
</feature>
<keyword evidence="4" id="KW-0418">Kinase</keyword>
<accession>A0ABR2KVV3</accession>
<reference evidence="7 8" key="1">
    <citation type="submission" date="2024-04" db="EMBL/GenBank/DDBJ databases">
        <title>Tritrichomonas musculus Genome.</title>
        <authorList>
            <person name="Alves-Ferreira E."/>
            <person name="Grigg M."/>
            <person name="Lorenzi H."/>
            <person name="Galac M."/>
        </authorList>
    </citation>
    <scope>NUCLEOTIDE SEQUENCE [LARGE SCALE GENOMIC DNA]</scope>
    <source>
        <strain evidence="7 8">EAF2021</strain>
    </source>
</reference>
<evidence type="ECO:0000313" key="8">
    <source>
        <dbReference type="Proteomes" id="UP001470230"/>
    </source>
</evidence>
<evidence type="ECO:0000259" key="6">
    <source>
        <dbReference type="PROSITE" id="PS50011"/>
    </source>
</evidence>
<comment type="caution">
    <text evidence="7">The sequence shown here is derived from an EMBL/GenBank/DDBJ whole genome shotgun (WGS) entry which is preliminary data.</text>
</comment>
<evidence type="ECO:0000313" key="7">
    <source>
        <dbReference type="EMBL" id="KAK8895211.1"/>
    </source>
</evidence>
<dbReference type="InterPro" id="IPR008271">
    <property type="entry name" value="Ser/Thr_kinase_AS"/>
</dbReference>
<dbReference type="SMART" id="SM00220">
    <property type="entry name" value="S_TKc"/>
    <property type="match status" value="1"/>
</dbReference>
<sequence length="387" mass="45334">MECNKQDELIDILNSLQNVFNITSRIDVSSRNFVFIGSYHKKNEKNQNVPSNNVNMESMSNYCDISKEDNGNQNIFKSIKQKENNTQNNNNIINKINNDIEIQNQLDKQNENKNQNLNLISESNIDDKKTFAIKLLPFYNKSHEDLFLNEENSLKLFEDSDPVIKYEKIVEIYMENKKYLLVAMKYYKSGDLFSYLFNRIDYNTNFVDPFTLCLASYNAINLLILHKKRKIVHNDFKFENIIVTSENPSLKVSMTDYENSEHIDNNKLSQMVGGTTIFNAPEAIIGKPHSYSADMWSLGVNIHFFAYNCLPFNIDENDNEQTIIEKIINVKLEMPKYGPNARKEIWECISKMLELRPSKRIKPEEAIKLSWFKFIDVEKRENNSIIY</sequence>
<evidence type="ECO:0000256" key="3">
    <source>
        <dbReference type="ARBA" id="ARBA00022741"/>
    </source>
</evidence>
<keyword evidence="3" id="KW-0547">Nucleotide-binding</keyword>
<proteinExistence type="predicted"/>
<keyword evidence="8" id="KW-1185">Reference proteome</keyword>
<dbReference type="InterPro" id="IPR000719">
    <property type="entry name" value="Prot_kinase_dom"/>
</dbReference>
<evidence type="ECO:0000256" key="5">
    <source>
        <dbReference type="ARBA" id="ARBA00022840"/>
    </source>
</evidence>
<gene>
    <name evidence="7" type="ORF">M9Y10_023653</name>
</gene>
<organism evidence="7 8">
    <name type="scientific">Tritrichomonas musculus</name>
    <dbReference type="NCBI Taxonomy" id="1915356"/>
    <lineage>
        <taxon>Eukaryota</taxon>
        <taxon>Metamonada</taxon>
        <taxon>Parabasalia</taxon>
        <taxon>Tritrichomonadida</taxon>
        <taxon>Tritrichomonadidae</taxon>
        <taxon>Tritrichomonas</taxon>
    </lineage>
</organism>
<name>A0ABR2KVV3_9EUKA</name>
<evidence type="ECO:0000256" key="4">
    <source>
        <dbReference type="ARBA" id="ARBA00022777"/>
    </source>
</evidence>
<dbReference type="PANTHER" id="PTHR24351">
    <property type="entry name" value="RIBOSOMAL PROTEIN S6 KINASE"/>
    <property type="match status" value="1"/>
</dbReference>